<protein>
    <submittedName>
        <fullName evidence="1">Nonstructural protein</fullName>
    </submittedName>
</protein>
<dbReference type="EMBL" id="KX145609">
    <property type="protein sequence ID" value="ARV85892.1"/>
    <property type="molecule type" value="Genomic_DNA"/>
</dbReference>
<organism evidence="1">
    <name type="scientific">Planococcus citri densovirus</name>
    <dbReference type="NCBI Taxonomy" id="159153"/>
    <lineage>
        <taxon>Viruses</taxon>
        <taxon>Monodnaviria</taxon>
        <taxon>Shotokuvirae</taxon>
        <taxon>Cossaviricota</taxon>
        <taxon>Quintoviricetes</taxon>
        <taxon>Piccovirales</taxon>
        <taxon>Parvoviridae</taxon>
        <taxon>Densovirinae</taxon>
        <taxon>Scindoambidensovirus</taxon>
        <taxon>Scindoambidensovirus hemipteran1</taxon>
    </lineage>
</organism>
<name>A0A218L3M9_9VIRU</name>
<sequence>MSFINRFNSLFERRSSSSVVGMFFSEIEDYTQSLKLNSVRAIGNTLSKMMENLKTWLQQVWNLNPQVPMSSVRHWVTLILKISELIDPETINPSDFERFTICIRKILKPWQKDLIESQMISFELYYQRTSVLLGATYQTSFPSNLLNTLFEYAKFLLMPPETIVLEESFLSGVSKEAILTWFTTAPMQEVPADAPSLTTPVSTDFFESLCVPGSASTNSEPSTGSIYCYTSRCTKGLALDKYGSTKTCKDLILQLRLYNGKKMCSDGSNQYWNFKETDCLYTMSQNSVIAGLAKQLIDEVNQHLNESGATLKKSSKRYRPY</sequence>
<proteinExistence type="predicted"/>
<accession>A0A218L3M9</accession>
<reference evidence="1" key="1">
    <citation type="submission" date="2016-04" db="EMBL/GenBank/DDBJ databases">
        <title>Investigation of virus gene expression using insect transcriptome data.</title>
        <authorList>
            <consortium name="The 1KITE consortium"/>
            <person name="Zhou C."/>
            <person name="Liu S."/>
            <person name="Song W."/>
            <person name="Meng G."/>
            <person name="Yang C."/>
            <person name="Ma J."/>
            <person name="Wang L."/>
            <person name="Gao S."/>
            <person name="Zhao Y."/>
            <person name="Wang H."/>
            <person name="Zhou X."/>
        </authorList>
    </citation>
    <scope>NUCLEOTIDE SEQUENCE</scope>
    <source>
        <strain evidence="1">PcDNV_1KITE</strain>
    </source>
</reference>
<evidence type="ECO:0000313" key="1">
    <source>
        <dbReference type="EMBL" id="ARV85892.1"/>
    </source>
</evidence>